<evidence type="ECO:0000313" key="4">
    <source>
        <dbReference type="Proteomes" id="UP001201873"/>
    </source>
</evidence>
<proteinExistence type="predicted"/>
<dbReference type="Gene3D" id="1.20.120.450">
    <property type="entry name" value="dinb family like domain"/>
    <property type="match status" value="1"/>
</dbReference>
<dbReference type="GO" id="GO:0016853">
    <property type="term" value="F:isomerase activity"/>
    <property type="evidence" value="ECO:0007669"/>
    <property type="project" value="UniProtKB-KW"/>
</dbReference>
<name>A0ABT0JU08_9ACTN</name>
<protein>
    <submittedName>
        <fullName evidence="3">Maleylpyruvate isomerase N-terminal domain-containing protein</fullName>
    </submittedName>
</protein>
<reference evidence="3 4" key="1">
    <citation type="submission" date="2022-04" db="EMBL/GenBank/DDBJ databases">
        <title>Genome diversity in the genus Frankia.</title>
        <authorList>
            <person name="Carlos-Shanley C."/>
            <person name="Hahn D."/>
        </authorList>
    </citation>
    <scope>NUCLEOTIDE SEQUENCE [LARGE SCALE GENOMIC DNA]</scope>
    <source>
        <strain evidence="3 4">Ag45/Mut15</strain>
    </source>
</reference>
<accession>A0ABT0JU08</accession>
<feature type="compositionally biased region" description="Basic and acidic residues" evidence="1">
    <location>
        <begin position="8"/>
        <end position="19"/>
    </location>
</feature>
<evidence type="ECO:0000256" key="1">
    <source>
        <dbReference type="SAM" id="MobiDB-lite"/>
    </source>
</evidence>
<organism evidence="3 4">
    <name type="scientific">Frankia umida</name>
    <dbReference type="NCBI Taxonomy" id="573489"/>
    <lineage>
        <taxon>Bacteria</taxon>
        <taxon>Bacillati</taxon>
        <taxon>Actinomycetota</taxon>
        <taxon>Actinomycetes</taxon>
        <taxon>Frankiales</taxon>
        <taxon>Frankiaceae</taxon>
        <taxon>Frankia</taxon>
    </lineage>
</organism>
<dbReference type="EMBL" id="JALKFT010000003">
    <property type="protein sequence ID" value="MCK9874999.1"/>
    <property type="molecule type" value="Genomic_DNA"/>
</dbReference>
<dbReference type="InterPro" id="IPR017517">
    <property type="entry name" value="Maleyloyr_isom"/>
</dbReference>
<evidence type="ECO:0000259" key="2">
    <source>
        <dbReference type="Pfam" id="PF11716"/>
    </source>
</evidence>
<keyword evidence="3" id="KW-0413">Isomerase</keyword>
<dbReference type="Proteomes" id="UP001201873">
    <property type="component" value="Unassembled WGS sequence"/>
</dbReference>
<evidence type="ECO:0000313" key="3">
    <source>
        <dbReference type="EMBL" id="MCK9874999.1"/>
    </source>
</evidence>
<feature type="region of interest" description="Disordered" evidence="1">
    <location>
        <begin position="1"/>
        <end position="34"/>
    </location>
</feature>
<keyword evidence="4" id="KW-1185">Reference proteome</keyword>
<gene>
    <name evidence="3" type="ORF">MXD59_04245</name>
</gene>
<sequence length="294" mass="31135">MAAPTSYRPDRPSDGRPADPSRPTDLTDPGPVQESGVAAALAAAGPGAGPAGSGYRPSVVPHDLLAGVTAAHRRLVDLLANVEDEVLRRPCGLPGWSVAHLLTHLARNAEGHAGMVEAASAGGVGDQYPGGQAQRDGDIEAGRDVPAAVARVAIADSVARLERAWDAVTVDGWRTGYGRVSSYGVTSLADLLFLRWREVEVHLVDLELADRGGPRWMDLDAPYLDLEWAWTVRGLPDRVPPEYTVLLAPGDRPSTAVGRGERLVIVDAPTVPALAWLTGRERGADDWPSLGPWV</sequence>
<dbReference type="InterPro" id="IPR034660">
    <property type="entry name" value="DinB/YfiT-like"/>
</dbReference>
<dbReference type="RefSeq" id="WP_248823518.1">
    <property type="nucleotide sequence ID" value="NZ_JALKFT010000003.1"/>
</dbReference>
<dbReference type="NCBIfam" id="TIGR03083">
    <property type="entry name" value="maleylpyruvate isomerase family mycothiol-dependent enzyme"/>
    <property type="match status" value="1"/>
</dbReference>
<dbReference type="SUPFAM" id="SSF109854">
    <property type="entry name" value="DinB/YfiT-like putative metalloenzymes"/>
    <property type="match status" value="1"/>
</dbReference>
<dbReference type="InterPro" id="IPR024344">
    <property type="entry name" value="MDMPI_metal-binding"/>
</dbReference>
<dbReference type="Pfam" id="PF11716">
    <property type="entry name" value="MDMPI_N"/>
    <property type="match status" value="1"/>
</dbReference>
<comment type="caution">
    <text evidence="3">The sequence shown here is derived from an EMBL/GenBank/DDBJ whole genome shotgun (WGS) entry which is preliminary data.</text>
</comment>
<feature type="domain" description="Mycothiol-dependent maleylpyruvate isomerase metal-binding" evidence="2">
    <location>
        <begin position="69"/>
        <end position="207"/>
    </location>
</feature>